<dbReference type="EMBL" id="BLLF01001453">
    <property type="protein sequence ID" value="GFH19381.1"/>
    <property type="molecule type" value="Genomic_DNA"/>
</dbReference>
<reference evidence="2 3" key="1">
    <citation type="submission" date="2020-02" db="EMBL/GenBank/DDBJ databases">
        <title>Draft genome sequence of Haematococcus lacustris strain NIES-144.</title>
        <authorList>
            <person name="Morimoto D."/>
            <person name="Nakagawa S."/>
            <person name="Yoshida T."/>
            <person name="Sawayama S."/>
        </authorList>
    </citation>
    <scope>NUCLEOTIDE SEQUENCE [LARGE SCALE GENOMIC DNA]</scope>
    <source>
        <strain evidence="2 3">NIES-144</strain>
    </source>
</reference>
<dbReference type="AlphaFoldDB" id="A0A699ZB49"/>
<feature type="region of interest" description="Disordered" evidence="1">
    <location>
        <begin position="47"/>
        <end position="68"/>
    </location>
</feature>
<evidence type="ECO:0000313" key="2">
    <source>
        <dbReference type="EMBL" id="GFH19381.1"/>
    </source>
</evidence>
<evidence type="ECO:0000313" key="3">
    <source>
        <dbReference type="Proteomes" id="UP000485058"/>
    </source>
</evidence>
<keyword evidence="3" id="KW-1185">Reference proteome</keyword>
<evidence type="ECO:0000256" key="1">
    <source>
        <dbReference type="SAM" id="MobiDB-lite"/>
    </source>
</evidence>
<sequence length="68" mass="7545">MPDQAQQAGARGPVLVDLVDAQRTFLDHLTPPPHAYVHTLEMATPDKHFPPNVKPSLLQTKLKTGHNR</sequence>
<name>A0A699ZB49_HAELA</name>
<gene>
    <name evidence="2" type="ORF">HaLaN_16321</name>
</gene>
<proteinExistence type="predicted"/>
<accession>A0A699ZB49</accession>
<comment type="caution">
    <text evidence="2">The sequence shown here is derived from an EMBL/GenBank/DDBJ whole genome shotgun (WGS) entry which is preliminary data.</text>
</comment>
<dbReference type="Proteomes" id="UP000485058">
    <property type="component" value="Unassembled WGS sequence"/>
</dbReference>
<organism evidence="2 3">
    <name type="scientific">Haematococcus lacustris</name>
    <name type="common">Green alga</name>
    <name type="synonym">Haematococcus pluvialis</name>
    <dbReference type="NCBI Taxonomy" id="44745"/>
    <lineage>
        <taxon>Eukaryota</taxon>
        <taxon>Viridiplantae</taxon>
        <taxon>Chlorophyta</taxon>
        <taxon>core chlorophytes</taxon>
        <taxon>Chlorophyceae</taxon>
        <taxon>CS clade</taxon>
        <taxon>Chlamydomonadales</taxon>
        <taxon>Haematococcaceae</taxon>
        <taxon>Haematococcus</taxon>
    </lineage>
</organism>
<protein>
    <submittedName>
        <fullName evidence="2">Uncharacterized protein</fullName>
    </submittedName>
</protein>